<sequence length="315" mass="35583">MRYVWQLYLRIAALRKLRVAALRTLRIAATSSAPLAGYNFSLELSVFSPAILGLDEAFLNIFSVATVNIIRTAAKGGIMAYGTRAAVLLLPSQENATIIPTTPQHHTKPYHTIPYHRTPYHTTPYHTTPHRTTPYHNTTPSYTTPSHTTRYHTTGHHTTRHHTTRHYTIIPHQATLYQAIPHDTILQDTTLHDTAPHYTAQHRTLSQNSIQRYTAQPVQSGQHSTALSETIDRHYALASGERDLRLRYHNERVYRPSSQDPSGTTTSQRAGDRVEGSQEAKERFTRRVGPLLVDSSNRGAFQYALIVYPTYIGEV</sequence>
<accession>K1X727</accession>
<reference evidence="2 3" key="1">
    <citation type="journal article" date="2012" name="BMC Genomics">
        <title>Sequencing the genome of Marssonina brunnea reveals fungus-poplar co-evolution.</title>
        <authorList>
            <person name="Zhu S."/>
            <person name="Cao Y.-Z."/>
            <person name="Jiang C."/>
            <person name="Tan B.-Y."/>
            <person name="Wang Z."/>
            <person name="Feng S."/>
            <person name="Zhang L."/>
            <person name="Su X.-H."/>
            <person name="Brejova B."/>
            <person name="Vinar T."/>
            <person name="Xu M."/>
            <person name="Wang M.-X."/>
            <person name="Zhang S.-G."/>
            <person name="Huang M.-R."/>
            <person name="Wu R."/>
            <person name="Zhou Y."/>
        </authorList>
    </citation>
    <scope>NUCLEOTIDE SEQUENCE [LARGE SCALE GENOMIC DNA]</scope>
    <source>
        <strain evidence="2 3">MB_m1</strain>
    </source>
</reference>
<proteinExistence type="predicted"/>
<dbReference type="AlphaFoldDB" id="K1X727"/>
<dbReference type="KEGG" id="mbe:MBM_00004"/>
<evidence type="ECO:0000256" key="1">
    <source>
        <dbReference type="SAM" id="MobiDB-lite"/>
    </source>
</evidence>
<evidence type="ECO:0000313" key="3">
    <source>
        <dbReference type="Proteomes" id="UP000006753"/>
    </source>
</evidence>
<feature type="compositionally biased region" description="Polar residues" evidence="1">
    <location>
        <begin position="256"/>
        <end position="269"/>
    </location>
</feature>
<feature type="region of interest" description="Disordered" evidence="1">
    <location>
        <begin position="253"/>
        <end position="283"/>
    </location>
</feature>
<keyword evidence="3" id="KW-1185">Reference proteome</keyword>
<dbReference type="HOGENOM" id="CLU_883008_0_0_1"/>
<dbReference type="EMBL" id="JH921428">
    <property type="protein sequence ID" value="EKD20891.1"/>
    <property type="molecule type" value="Genomic_DNA"/>
</dbReference>
<dbReference type="InParanoid" id="K1X727"/>
<gene>
    <name evidence="2" type="ORF">MBM_00004</name>
</gene>
<feature type="region of interest" description="Disordered" evidence="1">
    <location>
        <begin position="128"/>
        <end position="147"/>
    </location>
</feature>
<name>K1X727_MARBU</name>
<dbReference type="Proteomes" id="UP000006753">
    <property type="component" value="Unassembled WGS sequence"/>
</dbReference>
<protein>
    <submittedName>
        <fullName evidence="2">Uncharacterized protein</fullName>
    </submittedName>
</protein>
<feature type="compositionally biased region" description="Basic and acidic residues" evidence="1">
    <location>
        <begin position="270"/>
        <end position="283"/>
    </location>
</feature>
<evidence type="ECO:0000313" key="2">
    <source>
        <dbReference type="EMBL" id="EKD20891.1"/>
    </source>
</evidence>
<organism evidence="2 3">
    <name type="scientific">Marssonina brunnea f. sp. multigermtubi (strain MB_m1)</name>
    <name type="common">Marssonina leaf spot fungus</name>
    <dbReference type="NCBI Taxonomy" id="1072389"/>
    <lineage>
        <taxon>Eukaryota</taxon>
        <taxon>Fungi</taxon>
        <taxon>Dikarya</taxon>
        <taxon>Ascomycota</taxon>
        <taxon>Pezizomycotina</taxon>
        <taxon>Leotiomycetes</taxon>
        <taxon>Helotiales</taxon>
        <taxon>Drepanopezizaceae</taxon>
        <taxon>Drepanopeziza</taxon>
    </lineage>
</organism>